<reference evidence="1 2" key="1">
    <citation type="journal article" date="2009" name="Int. J. Syst. Evol. Microbiol.">
        <title>Janibacter hoylei sp. nov., Bacillus isronensis sp. nov. and Bacillus aryabhattai sp. nov., isolated from cryotubes used for collecting air from the upper atmosphere.</title>
        <authorList>
            <person name="Shivaji S."/>
            <person name="Chaturvedi P."/>
            <person name="Begum Z."/>
            <person name="Pindi P.K."/>
            <person name="Manorama R."/>
            <person name="Padmanaban D.A."/>
            <person name="Shouche Y.S."/>
            <person name="Pawar S."/>
            <person name="Vaishampayan P."/>
            <person name="Dutt C.B."/>
            <person name="Datta G.N."/>
            <person name="Manchanda R.K."/>
            <person name="Rao U.R."/>
            <person name="Bhargava P.M."/>
            <person name="Narlikar J.V."/>
        </authorList>
    </citation>
    <scope>NUCLEOTIDE SEQUENCE [LARGE SCALE GENOMIC DNA]</scope>
    <source>
        <strain evidence="1 2">PVAS-1</strain>
    </source>
</reference>
<comment type="caution">
    <text evidence="1">The sequence shown here is derived from an EMBL/GenBank/DDBJ whole genome shotgun (WGS) entry which is preliminary data.</text>
</comment>
<keyword evidence="2" id="KW-1185">Reference proteome</keyword>
<evidence type="ECO:0000313" key="2">
    <source>
        <dbReference type="Proteomes" id="UP000288711"/>
    </source>
</evidence>
<dbReference type="RefSeq" id="WP_128276843.1">
    <property type="nucleotide sequence ID" value="NZ_PIPF01000002.1"/>
</dbReference>
<evidence type="ECO:0000313" key="1">
    <source>
        <dbReference type="EMBL" id="RWU85093.1"/>
    </source>
</evidence>
<dbReference type="Proteomes" id="UP000288711">
    <property type="component" value="Unassembled WGS sequence"/>
</dbReference>
<accession>A0A444B9L1</accession>
<protein>
    <submittedName>
        <fullName evidence="1">Uncharacterized protein</fullName>
    </submittedName>
</protein>
<dbReference type="AlphaFoldDB" id="A0A444B9L1"/>
<organism evidence="1 2">
    <name type="scientific">Janibacter hoylei PVAS-1</name>
    <dbReference type="NCBI Taxonomy" id="1210046"/>
    <lineage>
        <taxon>Bacteria</taxon>
        <taxon>Bacillati</taxon>
        <taxon>Actinomycetota</taxon>
        <taxon>Actinomycetes</taxon>
        <taxon>Micrococcales</taxon>
        <taxon>Intrasporangiaceae</taxon>
        <taxon>Janibacter</taxon>
    </lineage>
</organism>
<sequence>MGGQRISIDSEGIAGLGRQLTAIADYLEEKAAKANNEAVETFGFPSWTGTQAYEAAIGDYERRRKQACTQLRALARLAQDAGSWYVETEDLVDERNRGVL</sequence>
<gene>
    <name evidence="1" type="ORF">CWN80_02790</name>
</gene>
<dbReference type="EMBL" id="PIPF01000002">
    <property type="protein sequence ID" value="RWU85093.1"/>
    <property type="molecule type" value="Genomic_DNA"/>
</dbReference>
<proteinExistence type="predicted"/>
<name>A0A444B9L1_9MICO</name>